<evidence type="ECO:0000313" key="2">
    <source>
        <dbReference type="EMBL" id="KAL3680319.1"/>
    </source>
</evidence>
<keyword evidence="3" id="KW-1185">Reference proteome</keyword>
<dbReference type="EMBL" id="JBJQOH010000007">
    <property type="protein sequence ID" value="KAL3680319.1"/>
    <property type="molecule type" value="Genomic_DNA"/>
</dbReference>
<feature type="region of interest" description="Disordered" evidence="1">
    <location>
        <begin position="75"/>
        <end position="160"/>
    </location>
</feature>
<organism evidence="2 3">
    <name type="scientific">Riccia sorocarpa</name>
    <dbReference type="NCBI Taxonomy" id="122646"/>
    <lineage>
        <taxon>Eukaryota</taxon>
        <taxon>Viridiplantae</taxon>
        <taxon>Streptophyta</taxon>
        <taxon>Embryophyta</taxon>
        <taxon>Marchantiophyta</taxon>
        <taxon>Marchantiopsida</taxon>
        <taxon>Marchantiidae</taxon>
        <taxon>Marchantiales</taxon>
        <taxon>Ricciaceae</taxon>
        <taxon>Riccia</taxon>
    </lineage>
</organism>
<evidence type="ECO:0000256" key="1">
    <source>
        <dbReference type="SAM" id="MobiDB-lite"/>
    </source>
</evidence>
<evidence type="ECO:0000313" key="3">
    <source>
        <dbReference type="Proteomes" id="UP001633002"/>
    </source>
</evidence>
<protein>
    <submittedName>
        <fullName evidence="2">Uncharacterized protein</fullName>
    </submittedName>
</protein>
<accession>A0ABD3GRD9</accession>
<dbReference type="Proteomes" id="UP001633002">
    <property type="component" value="Unassembled WGS sequence"/>
</dbReference>
<name>A0ABD3GRD9_9MARC</name>
<sequence length="255" mass="28243">MYGLHGLNASDGMQPFFSSTVPLYPHSCPLPSAIHLAPFPVNPDYYQESLGVVRPTIVNSAQTNDEVPAQNQRFEPQYSQSQAEVAHQEPASARPNPRGNSNWAGKRPATTGKRKSKQNASASCGQSFQQPTGVATEEARSPGTDNEDDESSGEDSNGHGSRWFDWQVKLLIEAKRDEYFSVEGASSHYVILNAPYKWRKITEKLVTHNISFLWQEVSEQMKQDSSLGRSESTDGSGSARPEERTTQTARRPNTK</sequence>
<gene>
    <name evidence="2" type="ORF">R1sor_023275</name>
</gene>
<feature type="region of interest" description="Disordered" evidence="1">
    <location>
        <begin position="221"/>
        <end position="255"/>
    </location>
</feature>
<dbReference type="AlphaFoldDB" id="A0ABD3GRD9"/>
<proteinExistence type="predicted"/>
<feature type="compositionally biased region" description="Polar residues" evidence="1">
    <location>
        <begin position="246"/>
        <end position="255"/>
    </location>
</feature>
<reference evidence="2 3" key="1">
    <citation type="submission" date="2024-09" db="EMBL/GenBank/DDBJ databases">
        <title>Chromosome-scale assembly of Riccia sorocarpa.</title>
        <authorList>
            <person name="Paukszto L."/>
        </authorList>
    </citation>
    <scope>NUCLEOTIDE SEQUENCE [LARGE SCALE GENOMIC DNA]</scope>
    <source>
        <strain evidence="2">LP-2024</strain>
        <tissue evidence="2">Aerial parts of the thallus</tissue>
    </source>
</reference>
<comment type="caution">
    <text evidence="2">The sequence shown here is derived from an EMBL/GenBank/DDBJ whole genome shotgun (WGS) entry which is preliminary data.</text>
</comment>
<feature type="compositionally biased region" description="Polar residues" evidence="1">
    <location>
        <begin position="221"/>
        <end position="236"/>
    </location>
</feature>
<feature type="compositionally biased region" description="Polar residues" evidence="1">
    <location>
        <begin position="118"/>
        <end position="133"/>
    </location>
</feature>